<accession>A0ABM1Z346</accession>
<reference evidence="4" key="1">
    <citation type="journal article" date="2015" name="Proc. Natl. Acad. Sci. U.S.A.">
        <title>Genome sequence of the Asian Tiger mosquito, Aedes albopictus, reveals insights into its biology, genetics, and evolution.</title>
        <authorList>
            <person name="Chen X.G."/>
            <person name="Jiang X."/>
            <person name="Gu J."/>
            <person name="Xu M."/>
            <person name="Wu Y."/>
            <person name="Deng Y."/>
            <person name="Zhang C."/>
            <person name="Bonizzoni M."/>
            <person name="Dermauw W."/>
            <person name="Vontas J."/>
            <person name="Armbruster P."/>
            <person name="Huang X."/>
            <person name="Yang Y."/>
            <person name="Zhang H."/>
            <person name="He W."/>
            <person name="Peng H."/>
            <person name="Liu Y."/>
            <person name="Wu K."/>
            <person name="Chen J."/>
            <person name="Lirakis M."/>
            <person name="Topalis P."/>
            <person name="Van Leeuwen T."/>
            <person name="Hall A.B."/>
            <person name="Jiang X."/>
            <person name="Thorpe C."/>
            <person name="Mueller R.L."/>
            <person name="Sun C."/>
            <person name="Waterhouse R.M."/>
            <person name="Yan G."/>
            <person name="Tu Z.J."/>
            <person name="Fang X."/>
            <person name="James A.A."/>
        </authorList>
    </citation>
    <scope>NUCLEOTIDE SEQUENCE [LARGE SCALE GENOMIC DNA]</scope>
    <source>
        <strain evidence="4">Foshan</strain>
    </source>
</reference>
<dbReference type="Proteomes" id="UP000069940">
    <property type="component" value="Unassembled WGS sequence"/>
</dbReference>
<evidence type="ECO:0000313" key="4">
    <source>
        <dbReference type="Proteomes" id="UP000069940"/>
    </source>
</evidence>
<feature type="chain" id="PRO_5047436054" description="TIL domain-containing protein" evidence="2">
    <location>
        <begin position="20"/>
        <end position="119"/>
    </location>
</feature>
<feature type="compositionally biased region" description="Basic and acidic residues" evidence="1">
    <location>
        <begin position="23"/>
        <end position="40"/>
    </location>
</feature>
<evidence type="ECO:0000313" key="3">
    <source>
        <dbReference type="EnsemblMetazoa" id="AALFPA23_014583.P21192"/>
    </source>
</evidence>
<protein>
    <recommendedName>
        <fullName evidence="5">TIL domain-containing protein</fullName>
    </recommendedName>
</protein>
<name>A0ABM1Z346_AEDAL</name>
<reference evidence="3" key="2">
    <citation type="submission" date="2025-05" db="UniProtKB">
        <authorList>
            <consortium name="EnsemblMetazoa"/>
        </authorList>
    </citation>
    <scope>IDENTIFICATION</scope>
    <source>
        <strain evidence="3">Foshan</strain>
    </source>
</reference>
<keyword evidence="4" id="KW-1185">Reference proteome</keyword>
<proteinExistence type="predicted"/>
<sequence length="119" mass="13767">MKLKTIVFIALALPCLAFGSSESDSKSESSESSEETRADSKTCTAPHEIYIRYSQKCTLNCHNWSEWIRDVDRTFDRCLNPCHCEDGYIRREKDGPCIPIMECEPFRNADEYEILDMDE</sequence>
<feature type="signal peptide" evidence="2">
    <location>
        <begin position="1"/>
        <end position="19"/>
    </location>
</feature>
<dbReference type="GeneID" id="115266810"/>
<evidence type="ECO:0008006" key="5">
    <source>
        <dbReference type="Google" id="ProtNLM"/>
    </source>
</evidence>
<dbReference type="Gene3D" id="2.10.25.10">
    <property type="entry name" value="Laminin"/>
    <property type="match status" value="1"/>
</dbReference>
<evidence type="ECO:0000256" key="2">
    <source>
        <dbReference type="SAM" id="SignalP"/>
    </source>
</evidence>
<evidence type="ECO:0000256" key="1">
    <source>
        <dbReference type="SAM" id="MobiDB-lite"/>
    </source>
</evidence>
<organism evidence="3 4">
    <name type="scientific">Aedes albopictus</name>
    <name type="common">Asian tiger mosquito</name>
    <name type="synonym">Stegomyia albopicta</name>
    <dbReference type="NCBI Taxonomy" id="7160"/>
    <lineage>
        <taxon>Eukaryota</taxon>
        <taxon>Metazoa</taxon>
        <taxon>Ecdysozoa</taxon>
        <taxon>Arthropoda</taxon>
        <taxon>Hexapoda</taxon>
        <taxon>Insecta</taxon>
        <taxon>Pterygota</taxon>
        <taxon>Neoptera</taxon>
        <taxon>Endopterygota</taxon>
        <taxon>Diptera</taxon>
        <taxon>Nematocera</taxon>
        <taxon>Culicoidea</taxon>
        <taxon>Culicidae</taxon>
        <taxon>Culicinae</taxon>
        <taxon>Aedini</taxon>
        <taxon>Aedes</taxon>
        <taxon>Stegomyia</taxon>
    </lineage>
</organism>
<dbReference type="SUPFAM" id="SSF57567">
    <property type="entry name" value="Serine protease inhibitors"/>
    <property type="match status" value="1"/>
</dbReference>
<keyword evidence="2" id="KW-0732">Signal</keyword>
<dbReference type="InterPro" id="IPR036084">
    <property type="entry name" value="Ser_inhib-like_sf"/>
</dbReference>
<feature type="region of interest" description="Disordered" evidence="1">
    <location>
        <begin position="19"/>
        <end position="42"/>
    </location>
</feature>
<dbReference type="EnsemblMetazoa" id="AALFPA23_014583.R21192">
    <property type="protein sequence ID" value="AALFPA23_014583.P21192"/>
    <property type="gene ID" value="AALFPA23_014583"/>
</dbReference>
<dbReference type="RefSeq" id="XP_029729276.2">
    <property type="nucleotide sequence ID" value="XM_029873416.2"/>
</dbReference>